<dbReference type="CDD" id="cd02859">
    <property type="entry name" value="E_set_AMPKbeta_like_N"/>
    <property type="match status" value="1"/>
</dbReference>
<dbReference type="EMBL" id="AP026708">
    <property type="protein sequence ID" value="BDQ33539.1"/>
    <property type="molecule type" value="Genomic_DNA"/>
</dbReference>
<dbReference type="RefSeq" id="WP_264983596.1">
    <property type="nucleotide sequence ID" value="NZ_AP026708.1"/>
</dbReference>
<organism evidence="4 5">
    <name type="scientific">Pseudodesulfovibrio portus</name>
    <dbReference type="NCBI Taxonomy" id="231439"/>
    <lineage>
        <taxon>Bacteria</taxon>
        <taxon>Pseudomonadati</taxon>
        <taxon>Thermodesulfobacteriota</taxon>
        <taxon>Desulfovibrionia</taxon>
        <taxon>Desulfovibrionales</taxon>
        <taxon>Desulfovibrionaceae</taxon>
    </lineage>
</organism>
<dbReference type="PANTHER" id="PTHR10343:SF84">
    <property type="entry name" value="5'-AMP-ACTIVATED PROTEIN KINASE SUBUNIT BETA-1"/>
    <property type="match status" value="1"/>
</dbReference>
<dbReference type="Pfam" id="PF16561">
    <property type="entry name" value="AMPK1_CBM"/>
    <property type="match status" value="1"/>
</dbReference>
<reference evidence="4" key="1">
    <citation type="submission" date="2022-08" db="EMBL/GenBank/DDBJ databases">
        <title>Genome Sequence of the sulphate-reducing bacterium, Pseudodesulfovibrio portus JCM14722.</title>
        <authorList>
            <person name="Kondo R."/>
            <person name="Kataoka T."/>
        </authorList>
    </citation>
    <scope>NUCLEOTIDE SEQUENCE</scope>
    <source>
        <strain evidence="4">JCM 14722</strain>
    </source>
</reference>
<evidence type="ECO:0000256" key="1">
    <source>
        <dbReference type="ARBA" id="ARBA00010926"/>
    </source>
</evidence>
<dbReference type="InterPro" id="IPR050827">
    <property type="entry name" value="CRP1_MDG1_kinase"/>
</dbReference>
<name>A0ABM8AQ68_9BACT</name>
<evidence type="ECO:0000313" key="5">
    <source>
        <dbReference type="Proteomes" id="UP001061361"/>
    </source>
</evidence>
<dbReference type="InterPro" id="IPR013783">
    <property type="entry name" value="Ig-like_fold"/>
</dbReference>
<dbReference type="PANTHER" id="PTHR10343">
    <property type="entry name" value="5'-AMP-ACTIVATED PROTEIN KINASE , BETA SUBUNIT"/>
    <property type="match status" value="1"/>
</dbReference>
<dbReference type="SUPFAM" id="SSF81296">
    <property type="entry name" value="E set domains"/>
    <property type="match status" value="1"/>
</dbReference>
<feature type="transmembrane region" description="Helical" evidence="2">
    <location>
        <begin position="64"/>
        <end position="82"/>
    </location>
</feature>
<evidence type="ECO:0000256" key="2">
    <source>
        <dbReference type="SAM" id="Phobius"/>
    </source>
</evidence>
<accession>A0ABM8AQ68</accession>
<feature type="domain" description="AMP-activated protein kinase glycogen-binding" evidence="3">
    <location>
        <begin position="107"/>
        <end position="185"/>
    </location>
</feature>
<keyword evidence="2" id="KW-0472">Membrane</keyword>
<sequence length="190" mass="21502">MTDEQKKIYTEDVIIQSIRTSPGTDVPEGFAERVMQGLEPRRPSVWKRLRLWLIRPQVMTFRPMTVIPAVTLAMALIALAVINNDTPAPDRTAAMTSVRFVLHDAGQQARNVSVIGSFNKWRAERSVMWYDPEARAWVLEAKLPPGDHEYLFLVNGRELVPDPQAPMTRDDGFGNRNSILFVNGDDEQAL</sequence>
<keyword evidence="5" id="KW-1185">Reference proteome</keyword>
<evidence type="ECO:0000259" key="3">
    <source>
        <dbReference type="Pfam" id="PF16561"/>
    </source>
</evidence>
<dbReference type="InterPro" id="IPR032640">
    <property type="entry name" value="AMPK1_CBM"/>
</dbReference>
<keyword evidence="2" id="KW-1133">Transmembrane helix</keyword>
<protein>
    <recommendedName>
        <fullName evidence="3">AMP-activated protein kinase glycogen-binding domain-containing protein</fullName>
    </recommendedName>
</protein>
<evidence type="ECO:0000313" key="4">
    <source>
        <dbReference type="EMBL" id="BDQ33539.1"/>
    </source>
</evidence>
<proteinExistence type="inferred from homology"/>
<dbReference type="Proteomes" id="UP001061361">
    <property type="component" value="Chromosome"/>
</dbReference>
<keyword evidence="2" id="KW-0812">Transmembrane</keyword>
<dbReference type="InterPro" id="IPR014756">
    <property type="entry name" value="Ig_E-set"/>
</dbReference>
<gene>
    <name evidence="4" type="ORF">JCM14722_10810</name>
</gene>
<comment type="similarity">
    <text evidence="1">Belongs to the 5'-AMP-activated protein kinase beta subunit family.</text>
</comment>
<dbReference type="Gene3D" id="2.60.40.10">
    <property type="entry name" value="Immunoglobulins"/>
    <property type="match status" value="1"/>
</dbReference>